<comment type="caution">
    <text evidence="1">The sequence shown here is derived from an EMBL/GenBank/DDBJ whole genome shotgun (WGS) entry which is preliminary data.</text>
</comment>
<dbReference type="Proteomes" id="UP000603912">
    <property type="component" value="Unassembled WGS sequence"/>
</dbReference>
<keyword evidence="2" id="KW-1185">Reference proteome</keyword>
<organism evidence="1 2">
    <name type="scientific">Alsobacter metallidurans</name>
    <dbReference type="NCBI Taxonomy" id="340221"/>
    <lineage>
        <taxon>Bacteria</taxon>
        <taxon>Pseudomonadati</taxon>
        <taxon>Pseudomonadota</taxon>
        <taxon>Alphaproteobacteria</taxon>
        <taxon>Hyphomicrobiales</taxon>
        <taxon>Alsobacteraceae</taxon>
        <taxon>Alsobacter</taxon>
    </lineage>
</organism>
<reference evidence="1" key="1">
    <citation type="journal article" date="2014" name="Int. J. Syst. Evol. Microbiol.">
        <title>Complete genome sequence of Corynebacterium casei LMG S-19264T (=DSM 44701T), isolated from a smear-ripened cheese.</title>
        <authorList>
            <consortium name="US DOE Joint Genome Institute (JGI-PGF)"/>
            <person name="Walter F."/>
            <person name="Albersmeier A."/>
            <person name="Kalinowski J."/>
            <person name="Ruckert C."/>
        </authorList>
    </citation>
    <scope>NUCLEOTIDE SEQUENCE</scope>
    <source>
        <strain evidence="1">CGMCC 1.12214</strain>
    </source>
</reference>
<reference evidence="1" key="2">
    <citation type="submission" date="2020-09" db="EMBL/GenBank/DDBJ databases">
        <authorList>
            <person name="Sun Q."/>
            <person name="Zhou Y."/>
        </authorList>
    </citation>
    <scope>NUCLEOTIDE SEQUENCE</scope>
    <source>
        <strain evidence="1">CGMCC 1.12214</strain>
    </source>
</reference>
<dbReference type="EMBL" id="BMES01000002">
    <property type="protein sequence ID" value="GGH30314.1"/>
    <property type="molecule type" value="Genomic_DNA"/>
</dbReference>
<evidence type="ECO:0000313" key="1">
    <source>
        <dbReference type="EMBL" id="GGH30314.1"/>
    </source>
</evidence>
<proteinExistence type="predicted"/>
<dbReference type="AlphaFoldDB" id="A0A917IBS5"/>
<evidence type="ECO:0008006" key="3">
    <source>
        <dbReference type="Google" id="ProtNLM"/>
    </source>
</evidence>
<accession>A0A917IBS5</accession>
<evidence type="ECO:0000313" key="2">
    <source>
        <dbReference type="Proteomes" id="UP000603912"/>
    </source>
</evidence>
<sequence length="179" mass="18725">MFPLSNLVRAKGDPKILRSGPSSLTMADKLTRGLGWFSIGLGLTELLAPRKITRALGMRGMEPLVRAYGAREIAAGVMTLSTEKHLGLASRVAGDGLDIATLAVGLVRPGNRRRDNVALAIAMVVGVTVLDIAAARATKVAHGRNGAGDRRKFADRTGFPQGVEAARRIGTTARTAGSA</sequence>
<protein>
    <recommendedName>
        <fullName evidence="3">Cyclase/dehydrase</fullName>
    </recommendedName>
</protein>
<gene>
    <name evidence="1" type="ORF">GCM10007036_40820</name>
</gene>
<name>A0A917IBS5_9HYPH</name>
<dbReference type="RefSeq" id="WP_188519503.1">
    <property type="nucleotide sequence ID" value="NZ_BMES01000002.1"/>
</dbReference>